<evidence type="ECO:0000313" key="11">
    <source>
        <dbReference type="EMBL" id="MEQ2520600.1"/>
    </source>
</evidence>
<keyword evidence="7 10" id="KW-1208">Phospholipid metabolism</keyword>
<dbReference type="RefSeq" id="WP_349216141.1">
    <property type="nucleotide sequence ID" value="NZ_JBBMFA010000092.1"/>
</dbReference>
<dbReference type="HAMAP" id="MF_00019">
    <property type="entry name" value="PlsX"/>
    <property type="match status" value="1"/>
</dbReference>
<keyword evidence="5 10" id="KW-0443">Lipid metabolism</keyword>
<evidence type="ECO:0000313" key="12">
    <source>
        <dbReference type="Proteomes" id="UP001477672"/>
    </source>
</evidence>
<dbReference type="NCBIfam" id="TIGR00182">
    <property type="entry name" value="plsX"/>
    <property type="match status" value="1"/>
</dbReference>
<accession>A0ABV1GFH1</accession>
<keyword evidence="4 10" id="KW-0808">Transferase</keyword>
<comment type="subcellular location">
    <subcellularLocation>
        <location evidence="10">Cytoplasm</location>
    </subcellularLocation>
    <text evidence="10">Associated with the membrane possibly through PlsY.</text>
</comment>
<keyword evidence="11" id="KW-0012">Acyltransferase</keyword>
<evidence type="ECO:0000256" key="9">
    <source>
        <dbReference type="ARBA" id="ARBA00046608"/>
    </source>
</evidence>
<comment type="caution">
    <text evidence="11">The sequence shown here is derived from an EMBL/GenBank/DDBJ whole genome shotgun (WGS) entry which is preliminary data.</text>
</comment>
<evidence type="ECO:0000256" key="2">
    <source>
        <dbReference type="ARBA" id="ARBA00022490"/>
    </source>
</evidence>
<proteinExistence type="inferred from homology"/>
<dbReference type="InterPro" id="IPR012281">
    <property type="entry name" value="Phospholipid_synth_PlsX-like"/>
</dbReference>
<evidence type="ECO:0000256" key="1">
    <source>
        <dbReference type="ARBA" id="ARBA00001232"/>
    </source>
</evidence>
<keyword evidence="3 10" id="KW-0444">Lipid biosynthesis</keyword>
<dbReference type="PIRSF" id="PIRSF002465">
    <property type="entry name" value="Phsphlp_syn_PlsX"/>
    <property type="match status" value="1"/>
</dbReference>
<dbReference type="SUPFAM" id="SSF53659">
    <property type="entry name" value="Isocitrate/Isopropylmalate dehydrogenase-like"/>
    <property type="match status" value="1"/>
</dbReference>
<gene>
    <name evidence="10 11" type="primary">plsX</name>
    <name evidence="11" type="ORF">WMO24_09195</name>
</gene>
<dbReference type="EMBL" id="JBBMFA010000092">
    <property type="protein sequence ID" value="MEQ2520600.1"/>
    <property type="molecule type" value="Genomic_DNA"/>
</dbReference>
<dbReference type="PANTHER" id="PTHR30100">
    <property type="entry name" value="FATTY ACID/PHOSPHOLIPID SYNTHESIS PROTEIN PLSX"/>
    <property type="match status" value="1"/>
</dbReference>
<dbReference type="Proteomes" id="UP001477672">
    <property type="component" value="Unassembled WGS sequence"/>
</dbReference>
<keyword evidence="2 10" id="KW-0963">Cytoplasm</keyword>
<comment type="function">
    <text evidence="10">Catalyzes the reversible formation of acyl-phosphate (acyl-PO(4)) from acyl-[acyl-carrier-protein] (acyl-ACP). This enzyme utilizes acyl-ACP as fatty acyl donor, but not acyl-CoA.</text>
</comment>
<protein>
    <recommendedName>
        <fullName evidence="8 10">Phosphate acyltransferase</fullName>
        <ecNumber evidence="8 10">2.3.1.274</ecNumber>
    </recommendedName>
    <alternativeName>
        <fullName evidence="10">Acyl-ACP phosphotransacylase</fullName>
    </alternativeName>
    <alternativeName>
        <fullName evidence="10">Acyl-[acyl-carrier-protein]--phosphate acyltransferase</fullName>
    </alternativeName>
    <alternativeName>
        <fullName evidence="10">Phosphate-acyl-ACP acyltransferase</fullName>
    </alternativeName>
</protein>
<evidence type="ECO:0000256" key="5">
    <source>
        <dbReference type="ARBA" id="ARBA00023098"/>
    </source>
</evidence>
<dbReference type="EC" id="2.3.1.274" evidence="8 10"/>
<evidence type="ECO:0000256" key="6">
    <source>
        <dbReference type="ARBA" id="ARBA00023209"/>
    </source>
</evidence>
<comment type="catalytic activity">
    <reaction evidence="1 10">
        <text>a fatty acyl-[ACP] + phosphate = an acyl phosphate + holo-[ACP]</text>
        <dbReference type="Rhea" id="RHEA:42292"/>
        <dbReference type="Rhea" id="RHEA-COMP:9685"/>
        <dbReference type="Rhea" id="RHEA-COMP:14125"/>
        <dbReference type="ChEBI" id="CHEBI:43474"/>
        <dbReference type="ChEBI" id="CHEBI:59918"/>
        <dbReference type="ChEBI" id="CHEBI:64479"/>
        <dbReference type="ChEBI" id="CHEBI:138651"/>
        <dbReference type="EC" id="2.3.1.274"/>
    </reaction>
</comment>
<evidence type="ECO:0000256" key="8">
    <source>
        <dbReference type="ARBA" id="ARBA00024069"/>
    </source>
</evidence>
<comment type="similarity">
    <text evidence="10">Belongs to the PlsX family.</text>
</comment>
<dbReference type="Pfam" id="PF02504">
    <property type="entry name" value="FA_synthesis"/>
    <property type="match status" value="1"/>
</dbReference>
<comment type="subunit">
    <text evidence="9 10">Homodimer. Probably interacts with PlsY.</text>
</comment>
<reference evidence="11 12" key="1">
    <citation type="submission" date="2024-03" db="EMBL/GenBank/DDBJ databases">
        <title>Human intestinal bacterial collection.</title>
        <authorList>
            <person name="Pauvert C."/>
            <person name="Hitch T.C.A."/>
            <person name="Clavel T."/>
        </authorList>
    </citation>
    <scope>NUCLEOTIDE SEQUENCE [LARGE SCALE GENOMIC DNA]</scope>
    <source>
        <strain evidence="11 12">CLA-JM-H11</strain>
    </source>
</reference>
<evidence type="ECO:0000256" key="7">
    <source>
        <dbReference type="ARBA" id="ARBA00023264"/>
    </source>
</evidence>
<comment type="pathway">
    <text evidence="10">Lipid metabolism; phospholipid metabolism.</text>
</comment>
<dbReference type="GO" id="GO:0043811">
    <property type="term" value="F:phosphate:acyl-[acyl carrier protein] acyltransferase activity"/>
    <property type="evidence" value="ECO:0007669"/>
    <property type="project" value="UniProtKB-EC"/>
</dbReference>
<organism evidence="11 12">
    <name type="scientific">Ruthenibacterium intestinale</name>
    <dbReference type="NCBI Taxonomy" id="3133163"/>
    <lineage>
        <taxon>Bacteria</taxon>
        <taxon>Bacillati</taxon>
        <taxon>Bacillota</taxon>
        <taxon>Clostridia</taxon>
        <taxon>Eubacteriales</taxon>
        <taxon>Oscillospiraceae</taxon>
        <taxon>Ruthenibacterium</taxon>
    </lineage>
</organism>
<sequence>MKIIIDAMGGDHAPAEILKGAAQAVKEYHVSIVAVGNAEKIAQAVKEHSIDMDQITIVNASEEISMCDEPTAAIRHKKDSSMVVGMRMLAAGEGDAFVSAGSTGALLAGATLIVKRLKGVKRPAIGTVIPGANHPFLLLDSGANVECRPEMLDAFATMGTVYMEKVLGVKQPKVALVNNGAEETKGTPTYVTAHALLKQNSNIQFVGNVEPKDIPQGDVDVVVCDGFTGNVILKLTEGLAKMLVGQIKGVFLKNALTKLAFLFVKDGMKDFKKKLDADEYGGALMMGVQHPVIKAHGSSNAKAFKNAIRQAKACVEGNVVNTMAEKLALTVPDGTEG</sequence>
<keyword evidence="12" id="KW-1185">Reference proteome</keyword>
<evidence type="ECO:0000256" key="10">
    <source>
        <dbReference type="HAMAP-Rule" id="MF_00019"/>
    </source>
</evidence>
<keyword evidence="6 10" id="KW-0594">Phospholipid biosynthesis</keyword>
<dbReference type="InterPro" id="IPR003664">
    <property type="entry name" value="FA_synthesis"/>
</dbReference>
<dbReference type="Gene3D" id="3.40.718.10">
    <property type="entry name" value="Isopropylmalate Dehydrogenase"/>
    <property type="match status" value="1"/>
</dbReference>
<evidence type="ECO:0000256" key="3">
    <source>
        <dbReference type="ARBA" id="ARBA00022516"/>
    </source>
</evidence>
<evidence type="ECO:0000256" key="4">
    <source>
        <dbReference type="ARBA" id="ARBA00022679"/>
    </source>
</evidence>
<name>A0ABV1GFH1_9FIRM</name>
<dbReference type="PANTHER" id="PTHR30100:SF1">
    <property type="entry name" value="PHOSPHATE ACYLTRANSFERASE"/>
    <property type="match status" value="1"/>
</dbReference>